<name>A0ABQ6BC06_9BRAD</name>
<reference evidence="2" key="1">
    <citation type="journal article" date="2019" name="Int. J. Syst. Evol. Microbiol.">
        <title>The Global Catalogue of Microorganisms (GCM) 10K type strain sequencing project: providing services to taxonomists for standard genome sequencing and annotation.</title>
        <authorList>
            <consortium name="The Broad Institute Genomics Platform"/>
            <consortium name="The Broad Institute Genome Sequencing Center for Infectious Disease"/>
            <person name="Wu L."/>
            <person name="Ma J."/>
        </authorList>
    </citation>
    <scope>NUCLEOTIDE SEQUENCE [LARGE SCALE GENOMIC DNA]</scope>
    <source>
        <strain evidence="2">NBRC 102520</strain>
    </source>
</reference>
<dbReference type="EMBL" id="BSOW01000051">
    <property type="protein sequence ID" value="GLR91618.1"/>
    <property type="molecule type" value="Genomic_DNA"/>
</dbReference>
<protein>
    <recommendedName>
        <fullName evidence="3">Phasin domain-containing protein</fullName>
    </recommendedName>
</protein>
<dbReference type="RefSeq" id="WP_284275155.1">
    <property type="nucleotide sequence ID" value="NZ_BSOW01000051.1"/>
</dbReference>
<keyword evidence="2" id="KW-1185">Reference proteome</keyword>
<comment type="caution">
    <text evidence="1">The sequence shown here is derived from an EMBL/GenBank/DDBJ whole genome shotgun (WGS) entry which is preliminary data.</text>
</comment>
<evidence type="ECO:0000313" key="2">
    <source>
        <dbReference type="Proteomes" id="UP001156905"/>
    </source>
</evidence>
<sequence length="154" mass="17119">MTKEAGINDDVGGATRAFQDFTKHSIGTQTELSKKFFDVYWHWQERLQTECTQAVDLFGKVTSATSANDQIGLLQLWMKGATQRAARDVIYSIETAKALAHVDLPLFASPELFNPTVLFPPLASLNFPAGAGINFHYGSWQLPTFRIDGGRPER</sequence>
<dbReference type="Proteomes" id="UP001156905">
    <property type="component" value="Unassembled WGS sequence"/>
</dbReference>
<gene>
    <name evidence="1" type="ORF">GCM10007857_83360</name>
</gene>
<accession>A0ABQ6BC06</accession>
<evidence type="ECO:0008006" key="3">
    <source>
        <dbReference type="Google" id="ProtNLM"/>
    </source>
</evidence>
<evidence type="ECO:0000313" key="1">
    <source>
        <dbReference type="EMBL" id="GLR91618.1"/>
    </source>
</evidence>
<proteinExistence type="predicted"/>
<organism evidence="1 2">
    <name type="scientific">Bradyrhizobium iriomotense</name>
    <dbReference type="NCBI Taxonomy" id="441950"/>
    <lineage>
        <taxon>Bacteria</taxon>
        <taxon>Pseudomonadati</taxon>
        <taxon>Pseudomonadota</taxon>
        <taxon>Alphaproteobacteria</taxon>
        <taxon>Hyphomicrobiales</taxon>
        <taxon>Nitrobacteraceae</taxon>
        <taxon>Bradyrhizobium</taxon>
    </lineage>
</organism>